<dbReference type="EMBL" id="WHVB01000011">
    <property type="protein sequence ID" value="KAF8478486.1"/>
    <property type="molecule type" value="Genomic_DNA"/>
</dbReference>
<feature type="non-terminal residue" evidence="6">
    <location>
        <position position="1"/>
    </location>
</feature>
<feature type="compositionally biased region" description="Pro residues" evidence="4">
    <location>
        <begin position="99"/>
        <end position="110"/>
    </location>
</feature>
<dbReference type="PANTHER" id="PTHR45738:SF5">
    <property type="entry name" value="POLYPHOSPHOINOSITIDE PHOSPHATASE"/>
    <property type="match status" value="1"/>
</dbReference>
<feature type="region of interest" description="Disordered" evidence="4">
    <location>
        <begin position="1"/>
        <end position="151"/>
    </location>
</feature>
<dbReference type="Proteomes" id="UP000759537">
    <property type="component" value="Unassembled WGS sequence"/>
</dbReference>
<dbReference type="PROSITE" id="PS50275">
    <property type="entry name" value="SAC"/>
    <property type="match status" value="1"/>
</dbReference>
<keyword evidence="3" id="KW-0472">Membrane</keyword>
<evidence type="ECO:0000313" key="7">
    <source>
        <dbReference type="Proteomes" id="UP000759537"/>
    </source>
</evidence>
<evidence type="ECO:0000256" key="4">
    <source>
        <dbReference type="SAM" id="MobiDB-lite"/>
    </source>
</evidence>
<dbReference type="InterPro" id="IPR002013">
    <property type="entry name" value="SAC_dom"/>
</dbReference>
<dbReference type="PANTHER" id="PTHR45738">
    <property type="entry name" value="POLYPHOSPHOINOSITIDE PHOSPHATASE"/>
    <property type="match status" value="1"/>
</dbReference>
<dbReference type="GO" id="GO:0012505">
    <property type="term" value="C:endomembrane system"/>
    <property type="evidence" value="ECO:0007669"/>
    <property type="project" value="UniProtKB-SubCell"/>
</dbReference>
<dbReference type="GO" id="GO:0046856">
    <property type="term" value="P:phosphatidylinositol dephosphorylation"/>
    <property type="evidence" value="ECO:0007669"/>
    <property type="project" value="InterPro"/>
</dbReference>
<dbReference type="InterPro" id="IPR043573">
    <property type="entry name" value="Fig4-like"/>
</dbReference>
<reference evidence="6" key="1">
    <citation type="submission" date="2019-10" db="EMBL/GenBank/DDBJ databases">
        <authorList>
            <consortium name="DOE Joint Genome Institute"/>
            <person name="Kuo A."/>
            <person name="Miyauchi S."/>
            <person name="Kiss E."/>
            <person name="Drula E."/>
            <person name="Kohler A."/>
            <person name="Sanchez-Garcia M."/>
            <person name="Andreopoulos B."/>
            <person name="Barry K.W."/>
            <person name="Bonito G."/>
            <person name="Buee M."/>
            <person name="Carver A."/>
            <person name="Chen C."/>
            <person name="Cichocki N."/>
            <person name="Clum A."/>
            <person name="Culley D."/>
            <person name="Crous P.W."/>
            <person name="Fauchery L."/>
            <person name="Girlanda M."/>
            <person name="Hayes R."/>
            <person name="Keri Z."/>
            <person name="LaButti K."/>
            <person name="Lipzen A."/>
            <person name="Lombard V."/>
            <person name="Magnuson J."/>
            <person name="Maillard F."/>
            <person name="Morin E."/>
            <person name="Murat C."/>
            <person name="Nolan M."/>
            <person name="Ohm R."/>
            <person name="Pangilinan J."/>
            <person name="Pereira M."/>
            <person name="Perotto S."/>
            <person name="Peter M."/>
            <person name="Riley R."/>
            <person name="Sitrit Y."/>
            <person name="Stielow B."/>
            <person name="Szollosi G."/>
            <person name="Zifcakova L."/>
            <person name="Stursova M."/>
            <person name="Spatafora J.W."/>
            <person name="Tedersoo L."/>
            <person name="Vaario L.-M."/>
            <person name="Yamada A."/>
            <person name="Yan M."/>
            <person name="Wang P."/>
            <person name="Xu J."/>
            <person name="Bruns T."/>
            <person name="Baldrian P."/>
            <person name="Vilgalys R."/>
            <person name="Henrissat B."/>
            <person name="Grigoriev I.V."/>
            <person name="Hibbett D."/>
            <person name="Nagy L.G."/>
            <person name="Martin F.M."/>
        </authorList>
    </citation>
    <scope>NUCLEOTIDE SEQUENCE</scope>
    <source>
        <strain evidence="6">Prilba</strain>
    </source>
</reference>
<feature type="compositionally biased region" description="Polar residues" evidence="4">
    <location>
        <begin position="52"/>
        <end position="67"/>
    </location>
</feature>
<organism evidence="6 7">
    <name type="scientific">Russula ochroleuca</name>
    <dbReference type="NCBI Taxonomy" id="152965"/>
    <lineage>
        <taxon>Eukaryota</taxon>
        <taxon>Fungi</taxon>
        <taxon>Dikarya</taxon>
        <taxon>Basidiomycota</taxon>
        <taxon>Agaricomycotina</taxon>
        <taxon>Agaricomycetes</taxon>
        <taxon>Russulales</taxon>
        <taxon>Russulaceae</taxon>
        <taxon>Russula</taxon>
    </lineage>
</organism>
<evidence type="ECO:0000313" key="6">
    <source>
        <dbReference type="EMBL" id="KAF8478486.1"/>
    </source>
</evidence>
<keyword evidence="7" id="KW-1185">Reference proteome</keyword>
<dbReference type="AlphaFoldDB" id="A0A9P5T718"/>
<evidence type="ECO:0000256" key="3">
    <source>
        <dbReference type="ARBA" id="ARBA00023136"/>
    </source>
</evidence>
<proteinExistence type="predicted"/>
<feature type="domain" description="SAC" evidence="5">
    <location>
        <begin position="294"/>
        <end position="670"/>
    </location>
</feature>
<comment type="subcellular location">
    <subcellularLocation>
        <location evidence="1">Endomembrane system</location>
    </subcellularLocation>
</comment>
<dbReference type="OrthoDB" id="405996at2759"/>
<feature type="compositionally biased region" description="Low complexity" evidence="4">
    <location>
        <begin position="78"/>
        <end position="98"/>
    </location>
</feature>
<accession>A0A9P5T718</accession>
<evidence type="ECO:0000256" key="1">
    <source>
        <dbReference type="ARBA" id="ARBA00004308"/>
    </source>
</evidence>
<protein>
    <submittedName>
        <fullName evidence="6">SacI homology domain-containing protein</fullName>
    </submittedName>
</protein>
<gene>
    <name evidence="6" type="ORF">DFH94DRAFT_750142</name>
</gene>
<name>A0A9P5T718_9AGAM</name>
<reference evidence="6" key="2">
    <citation type="journal article" date="2020" name="Nat. Commun.">
        <title>Large-scale genome sequencing of mycorrhizal fungi provides insights into the early evolution of symbiotic traits.</title>
        <authorList>
            <person name="Miyauchi S."/>
            <person name="Kiss E."/>
            <person name="Kuo A."/>
            <person name="Drula E."/>
            <person name="Kohler A."/>
            <person name="Sanchez-Garcia M."/>
            <person name="Morin E."/>
            <person name="Andreopoulos B."/>
            <person name="Barry K.W."/>
            <person name="Bonito G."/>
            <person name="Buee M."/>
            <person name="Carver A."/>
            <person name="Chen C."/>
            <person name="Cichocki N."/>
            <person name="Clum A."/>
            <person name="Culley D."/>
            <person name="Crous P.W."/>
            <person name="Fauchery L."/>
            <person name="Girlanda M."/>
            <person name="Hayes R.D."/>
            <person name="Keri Z."/>
            <person name="LaButti K."/>
            <person name="Lipzen A."/>
            <person name="Lombard V."/>
            <person name="Magnuson J."/>
            <person name="Maillard F."/>
            <person name="Murat C."/>
            <person name="Nolan M."/>
            <person name="Ohm R.A."/>
            <person name="Pangilinan J."/>
            <person name="Pereira M.F."/>
            <person name="Perotto S."/>
            <person name="Peter M."/>
            <person name="Pfister S."/>
            <person name="Riley R."/>
            <person name="Sitrit Y."/>
            <person name="Stielow J.B."/>
            <person name="Szollosi G."/>
            <person name="Zifcakova L."/>
            <person name="Stursova M."/>
            <person name="Spatafora J.W."/>
            <person name="Tedersoo L."/>
            <person name="Vaario L.M."/>
            <person name="Yamada A."/>
            <person name="Yan M."/>
            <person name="Wang P."/>
            <person name="Xu J."/>
            <person name="Bruns T."/>
            <person name="Baldrian P."/>
            <person name="Vilgalys R."/>
            <person name="Dunand C."/>
            <person name="Henrissat B."/>
            <person name="Grigoriev I.V."/>
            <person name="Hibbett D."/>
            <person name="Nagy L.G."/>
            <person name="Martin F.M."/>
        </authorList>
    </citation>
    <scope>NUCLEOTIDE SEQUENCE</scope>
    <source>
        <strain evidence="6">Prilba</strain>
    </source>
</reference>
<dbReference type="Pfam" id="PF02383">
    <property type="entry name" value="Syja_N"/>
    <property type="match status" value="1"/>
</dbReference>
<comment type="caution">
    <text evidence="6">The sequence shown here is derived from an EMBL/GenBank/DDBJ whole genome shotgun (WGS) entry which is preliminary data.</text>
</comment>
<feature type="compositionally biased region" description="Low complexity" evidence="4">
    <location>
        <begin position="111"/>
        <end position="143"/>
    </location>
</feature>
<sequence length="924" mass="104258">MSDGAVKLVSPPRHWHPAPLSLPSSSGSATTDSLGTALPTWPSDPGSRPLTPRSTTTLADQQQTHGNANAGVGQVIITTSTGTSTGSKECSRLATPATSPSPLPPAPPTNLLPAATPKRPKSSASVPSSQQQLQQQQKSSVRGSGVGSGGTSAASLAFNKFILYENRSRFYVVASNTSDSLHRIIKIDRTAQDELVVIEDEALYTGRQMTAMLKMLEDGNKASGGLGRPKVFFGIIGFVRFTAGWYMILITKRSPVALLGGHYVYHCEETETFTIPSSHKIDKPSEEQRLMGVFKQVDMTKNFYFSYTYDITSTLQSNATSRNQSNMGPWPFTNRFAWNFHLFAAAFENPERDAPKARWVLPLIHGHVDQAKLTVLGRVIYVSLIARRSRHYAGARYLKRGVNEEGNVANEVEIEQIVSEALTTPFYYPQQRYSNDEGPRRPNPRYTSYVQYRGSIPIYWMQEQNNMTPRPPIEISVVDPFFTAAARHFDDLFSRYGAPIMILNLIKKREPQPRESKLLDEYTHCVNFLNQFLPAGKKMVYHAWDMSRAYKEKTQDVISYLEDLAEESIQITGFFHSGPEPYSHFLYNRASPVWRSKMLLQNGICRTNCVDCLDRTNAAQFVFGKRALGHQLYALGVVDNPNLAFDSDAVNMLTEMYHDHGDTLAMQYTGSALVNRVETYRRMPHWNSHSRDIIENFRRFYTNSLLDADKQAAIDLFLGVQSDSISVRSSKRSAYYQWFQDEHLNSPYTLEACRDGIDAFVERSSDFWMGYYRPLLFTSIGKHFAYTMNSTLKLPGKTFKDINQSPFYPHDKVSMRNRPRLIEGVVRKWMGSQPAPARRNFVTTMRSGVPDAPRETERLDPTDTGVMATRRLAPFVSEEEKGEYQRSGACNLCHHSFPFLRPSLQLIGITNPRYVLFLGTSTRF</sequence>
<evidence type="ECO:0000256" key="2">
    <source>
        <dbReference type="ARBA" id="ARBA00022801"/>
    </source>
</evidence>
<evidence type="ECO:0000259" key="5">
    <source>
        <dbReference type="PROSITE" id="PS50275"/>
    </source>
</evidence>
<keyword evidence="2" id="KW-0378">Hydrolase</keyword>
<feature type="compositionally biased region" description="Low complexity" evidence="4">
    <location>
        <begin position="17"/>
        <end position="37"/>
    </location>
</feature>
<dbReference type="GO" id="GO:0043813">
    <property type="term" value="F:phosphatidylinositol-3,5-bisphosphate 5-phosphatase activity"/>
    <property type="evidence" value="ECO:0007669"/>
    <property type="project" value="InterPro"/>
</dbReference>